<dbReference type="EMBL" id="CM020619">
    <property type="protein sequence ID" value="KAK1864266.1"/>
    <property type="molecule type" value="Genomic_DNA"/>
</dbReference>
<evidence type="ECO:0000313" key="2">
    <source>
        <dbReference type="Proteomes" id="UP000798662"/>
    </source>
</evidence>
<dbReference type="Proteomes" id="UP000798662">
    <property type="component" value="Chromosome 2"/>
</dbReference>
<comment type="caution">
    <text evidence="1">The sequence shown here is derived from an EMBL/GenBank/DDBJ whole genome shotgun (WGS) entry which is preliminary data.</text>
</comment>
<sequence>MAFASLAVARSLVSSIGVSTTSMERPGSFGGRPHRRAPLVTRSMRVAAGVYPCVSISNHSGSLRRVLVPTMGWERPGAEGGGWDDLTEPGAAGPDGPVDQELHEALLEAHRNVADKEVELTKAQSQLDDQLDMPFPASQSAAEVAFFMMKLEELKSRRDNLKSTVDNLKIKRDNLKIKRDNLKIKRQRELMATRPMRTLLRRSGRFAEHVVERSPTLTLQAKPLHDPAGPESPIDLDLLIASAWHHFTLGTALAAPGNVGQQAEDAVKEQTQGNAGAVEPTIVRRADVRHVGLVGASSGMGKTHLGLEVWHNRDKLDQPRFARAAAAAGVSQVTWAHVCSAARDMRVCCINFNGGCAWSQVDQAIVELSPWYEATFVDGAQQVSGAQTESPRAVHGDPLPPAWSVADAHKLPLFLRVLWGLLPQADVSFASFSQMALTRLRLGHITAAAIIAEAQEALSACRHAIIVDELTLASMHSGDRQLAELYRHIICTFTSSAVKARVLFLSLSFLFVNAEINKQRVLRPLPHGGLPPQTDKLYTPGTGGEGSPWNLVVVGQLSRRSILDIRDKLLPVASRRVIYTPRSVDGTNFANPEDVAGALASLSGGHMRSYAYLRDRLYSCSANIKLWNVVEDAFQATGMTTSVCKLLCHLVFFPGLLVAGLLPCTVRGKARLHIVGGGTPPVDYSVTFDDAVSCNLLYGSPNTFGVYEDPSLPPAMIMGLATEWEDVILELEAVDFKVSPVVRKILCACSRLLCAADVADPGRGWEVTCYWAEVMMSHVRHGAEKFLMGSPGVSGVEDFSRVALKNLYKGVDNLEQTPVHHPLLSDVLVDATWPMALEDEPPELITRYRNVDDVLRLPTQKLLEQPFMMTNAHPSFDVLRFLPVVYDPRPSTQSSSRTDGMIAVCISAKSTTNMDRSVPLALVTDAEGLLRKAFGEKNWDIWQYNVVHVTICNHHRTDNPETFLDVAAAQRTIVVCRDNFQSIYGLGLSGILSSAPILYGTRVVR</sequence>
<evidence type="ECO:0000313" key="1">
    <source>
        <dbReference type="EMBL" id="KAK1864266.1"/>
    </source>
</evidence>
<protein>
    <submittedName>
        <fullName evidence="1">Uncharacterized protein</fullName>
    </submittedName>
</protein>
<accession>A0ACC3C2T3</accession>
<gene>
    <name evidence="1" type="ORF">I4F81_006815</name>
</gene>
<keyword evidence="2" id="KW-1185">Reference proteome</keyword>
<proteinExistence type="predicted"/>
<name>A0ACC3C2T3_PYRYE</name>
<organism evidence="1 2">
    <name type="scientific">Pyropia yezoensis</name>
    <name type="common">Susabi-nori</name>
    <name type="synonym">Porphyra yezoensis</name>
    <dbReference type="NCBI Taxonomy" id="2788"/>
    <lineage>
        <taxon>Eukaryota</taxon>
        <taxon>Rhodophyta</taxon>
        <taxon>Bangiophyceae</taxon>
        <taxon>Bangiales</taxon>
        <taxon>Bangiaceae</taxon>
        <taxon>Pyropia</taxon>
    </lineage>
</organism>
<reference evidence="1" key="1">
    <citation type="submission" date="2019-11" db="EMBL/GenBank/DDBJ databases">
        <title>Nori genome reveals adaptations in red seaweeds to the harsh intertidal environment.</title>
        <authorList>
            <person name="Wang D."/>
            <person name="Mao Y."/>
        </authorList>
    </citation>
    <scope>NUCLEOTIDE SEQUENCE</scope>
    <source>
        <tissue evidence="1">Gametophyte</tissue>
    </source>
</reference>